<feature type="compositionally biased region" description="Pro residues" evidence="1">
    <location>
        <begin position="78"/>
        <end position="87"/>
    </location>
</feature>
<evidence type="ECO:0000256" key="1">
    <source>
        <dbReference type="SAM" id="MobiDB-lite"/>
    </source>
</evidence>
<evidence type="ECO:0000313" key="2">
    <source>
        <dbReference type="EMBL" id="MXQ63952.1"/>
    </source>
</evidence>
<gene>
    <name evidence="2" type="ORF">GQ466_07880</name>
</gene>
<dbReference type="OrthoDB" id="5147813at2"/>
<proteinExistence type="predicted"/>
<evidence type="ECO:0000313" key="3">
    <source>
        <dbReference type="Proteomes" id="UP000431901"/>
    </source>
</evidence>
<accession>A0A6I4WB34</accession>
<feature type="region of interest" description="Disordered" evidence="1">
    <location>
        <begin position="71"/>
        <end position="105"/>
    </location>
</feature>
<dbReference type="Proteomes" id="UP000431901">
    <property type="component" value="Unassembled WGS sequence"/>
</dbReference>
<dbReference type="EMBL" id="WUTW01000001">
    <property type="protein sequence ID" value="MXQ63952.1"/>
    <property type="molecule type" value="Genomic_DNA"/>
</dbReference>
<reference evidence="2 3" key="1">
    <citation type="submission" date="2019-12" db="EMBL/GenBank/DDBJ databases">
        <title>Nocardia macrotermitis sp. nov. and Nocardia aurantia sp. nov., isolated from the gut of the fungus growing-termite Macrotermes natalensis.</title>
        <authorList>
            <person name="Christine B."/>
            <person name="Rene B."/>
        </authorList>
    </citation>
    <scope>NUCLEOTIDE SEQUENCE [LARGE SCALE GENOMIC DNA]</scope>
    <source>
        <strain evidence="2 3">DSM 102126</strain>
    </source>
</reference>
<sequence length="114" mass="12574">MLRYYGVDLLDHHRGTLSARRVWVLLKHLPRDSAFARELHGEESAWGLGEHLLASVIDHLAIGNWLFTSAHTAEGESPPDPPVPVPRPGVADEEDETPAASAGEQDLAWFFADL</sequence>
<organism evidence="2 3">
    <name type="scientific">Actinomadura rayongensis</name>
    <dbReference type="NCBI Taxonomy" id="1429076"/>
    <lineage>
        <taxon>Bacteria</taxon>
        <taxon>Bacillati</taxon>
        <taxon>Actinomycetota</taxon>
        <taxon>Actinomycetes</taxon>
        <taxon>Streptosporangiales</taxon>
        <taxon>Thermomonosporaceae</taxon>
        <taxon>Actinomadura</taxon>
    </lineage>
</organism>
<name>A0A6I4WB34_9ACTN</name>
<protein>
    <submittedName>
        <fullName evidence="2">Uncharacterized protein</fullName>
    </submittedName>
</protein>
<comment type="caution">
    <text evidence="2">The sequence shown here is derived from an EMBL/GenBank/DDBJ whole genome shotgun (WGS) entry which is preliminary data.</text>
</comment>
<keyword evidence="3" id="KW-1185">Reference proteome</keyword>
<dbReference type="AlphaFoldDB" id="A0A6I4WB34"/>